<protein>
    <submittedName>
        <fullName evidence="2">Uncharacterized protein</fullName>
    </submittedName>
</protein>
<feature type="non-terminal residue" evidence="2">
    <location>
        <position position="1"/>
    </location>
</feature>
<accession>A0A833YE74</accession>
<comment type="caution">
    <text evidence="2">The sequence shown here is derived from an EMBL/GenBank/DDBJ whole genome shotgun (WGS) entry which is preliminary data.</text>
</comment>
<reference evidence="2" key="2">
    <citation type="submission" date="2020-03" db="EMBL/GenBank/DDBJ databases">
        <title>Walnut 2.0.</title>
        <authorList>
            <person name="Marrano A."/>
            <person name="Britton M."/>
            <person name="Zimin A.V."/>
            <person name="Zaini P.A."/>
            <person name="Workman R."/>
            <person name="Puiu D."/>
            <person name="Bianco L."/>
            <person name="Allen B.J."/>
            <person name="Troggio M."/>
            <person name="Leslie C.A."/>
            <person name="Timp W."/>
            <person name="Dendekar A."/>
            <person name="Salzberg S.L."/>
            <person name="Neale D.B."/>
        </authorList>
    </citation>
    <scope>NUCLEOTIDE SEQUENCE</scope>
    <source>
        <tissue evidence="2">Leaves</tissue>
    </source>
</reference>
<dbReference type="AlphaFoldDB" id="A0A833YE74"/>
<reference evidence="2" key="1">
    <citation type="submission" date="2015-10" db="EMBL/GenBank/DDBJ databases">
        <authorList>
            <person name="Martinez-Garcia P.J."/>
            <person name="Crepeau M.W."/>
            <person name="Puiu D."/>
            <person name="Gonzalez-Ibeas D."/>
            <person name="Whalen J."/>
            <person name="Stevens K."/>
            <person name="Paul R."/>
            <person name="Butterfield T."/>
            <person name="Britton M."/>
            <person name="Reagan R."/>
            <person name="Chakraborty S."/>
            <person name="Walawage S.L."/>
            <person name="Vasquez-Gross H.A."/>
            <person name="Cardeno C."/>
            <person name="Famula R."/>
            <person name="Pratt K."/>
            <person name="Kuruganti S."/>
            <person name="Aradhya M.K."/>
            <person name="Leslie C.A."/>
            <person name="Dandekar A.M."/>
            <person name="Salzberg S.L."/>
            <person name="Wegrzyn J.L."/>
            <person name="Langley C.H."/>
            <person name="Neale D.B."/>
        </authorList>
    </citation>
    <scope>NUCLEOTIDE SEQUENCE</scope>
    <source>
        <tissue evidence="2">Leaves</tissue>
    </source>
</reference>
<dbReference type="Proteomes" id="UP000619265">
    <property type="component" value="Unassembled WGS sequence"/>
</dbReference>
<feature type="compositionally biased region" description="Low complexity" evidence="1">
    <location>
        <begin position="75"/>
        <end position="104"/>
    </location>
</feature>
<gene>
    <name evidence="2" type="ORF">F2P56_002029</name>
</gene>
<feature type="region of interest" description="Disordered" evidence="1">
    <location>
        <begin position="74"/>
        <end position="267"/>
    </location>
</feature>
<feature type="compositionally biased region" description="Low complexity" evidence="1">
    <location>
        <begin position="128"/>
        <end position="141"/>
    </location>
</feature>
<name>A0A833YE74_JUGRE</name>
<sequence length="267" mass="29212">KPDDIKRKRGNIPPRPLFPCNSSRSLSLSLSVPLFSTNTKNKGQKSCSGRWWMAKTNKYTTINFNHIYDKSLFANPSPSSNNTSKPTKNPSSSSHSYSSISSPKAHGRMLVLTRPTPKPITTPPPKPLSSQLQPSQSFPDQARSQPNSDHISLRPLGRTGTGSPIFSPVPSLEKEKDVAIPVTSSKPDKFVPPHLRPGFEGREERPGLELGKRRELSRNNFRSPGQYGEDQRPKSGGGYERMTGGGDSDLGMVSQPRSSGYRPSSSG</sequence>
<feature type="compositionally biased region" description="Low complexity" evidence="1">
    <location>
        <begin position="254"/>
        <end position="267"/>
    </location>
</feature>
<feature type="compositionally biased region" description="Gly residues" evidence="1">
    <location>
        <begin position="235"/>
        <end position="248"/>
    </location>
</feature>
<dbReference type="EMBL" id="LIHL02000001">
    <property type="protein sequence ID" value="KAF5481372.1"/>
    <property type="molecule type" value="Genomic_DNA"/>
</dbReference>
<feature type="compositionally biased region" description="Basic and acidic residues" evidence="1">
    <location>
        <begin position="186"/>
        <end position="217"/>
    </location>
</feature>
<evidence type="ECO:0000313" key="2">
    <source>
        <dbReference type="EMBL" id="KAF5481372.1"/>
    </source>
</evidence>
<dbReference type="Gramene" id="Jr01_21970_p1">
    <property type="protein sequence ID" value="cds.Jr01_21970_p1"/>
    <property type="gene ID" value="Jr01_21970"/>
</dbReference>
<evidence type="ECO:0000313" key="3">
    <source>
        <dbReference type="Proteomes" id="UP000619265"/>
    </source>
</evidence>
<evidence type="ECO:0000256" key="1">
    <source>
        <dbReference type="SAM" id="MobiDB-lite"/>
    </source>
</evidence>
<proteinExistence type="predicted"/>
<feature type="compositionally biased region" description="Pro residues" evidence="1">
    <location>
        <begin position="116"/>
        <end position="127"/>
    </location>
</feature>
<organism evidence="2 3">
    <name type="scientific">Juglans regia</name>
    <name type="common">English walnut</name>
    <dbReference type="NCBI Taxonomy" id="51240"/>
    <lineage>
        <taxon>Eukaryota</taxon>
        <taxon>Viridiplantae</taxon>
        <taxon>Streptophyta</taxon>
        <taxon>Embryophyta</taxon>
        <taxon>Tracheophyta</taxon>
        <taxon>Spermatophyta</taxon>
        <taxon>Magnoliopsida</taxon>
        <taxon>eudicotyledons</taxon>
        <taxon>Gunneridae</taxon>
        <taxon>Pentapetalae</taxon>
        <taxon>rosids</taxon>
        <taxon>fabids</taxon>
        <taxon>Fagales</taxon>
        <taxon>Juglandaceae</taxon>
        <taxon>Juglans</taxon>
    </lineage>
</organism>